<protein>
    <submittedName>
        <fullName evidence="2">Uncharacterized protein</fullName>
    </submittedName>
</protein>
<accession>A0ABT7BY08</accession>
<keyword evidence="3" id="KW-1185">Reference proteome</keyword>
<evidence type="ECO:0000256" key="1">
    <source>
        <dbReference type="SAM" id="Phobius"/>
    </source>
</evidence>
<organism evidence="2 3">
    <name type="scientific">Roseofilum casamattae BLCC-M143</name>
    <dbReference type="NCBI Taxonomy" id="3022442"/>
    <lineage>
        <taxon>Bacteria</taxon>
        <taxon>Bacillati</taxon>
        <taxon>Cyanobacteriota</taxon>
        <taxon>Cyanophyceae</taxon>
        <taxon>Desertifilales</taxon>
        <taxon>Desertifilaceae</taxon>
        <taxon>Roseofilum</taxon>
        <taxon>Roseofilum casamattae</taxon>
    </lineage>
</organism>
<dbReference type="Proteomes" id="UP001232992">
    <property type="component" value="Unassembled WGS sequence"/>
</dbReference>
<keyword evidence="1" id="KW-0812">Transmembrane</keyword>
<dbReference type="RefSeq" id="WP_283758735.1">
    <property type="nucleotide sequence ID" value="NZ_JAQOSQ010000012.1"/>
</dbReference>
<gene>
    <name evidence="2" type="ORF">PMH09_12890</name>
</gene>
<feature type="transmembrane region" description="Helical" evidence="1">
    <location>
        <begin position="69"/>
        <end position="94"/>
    </location>
</feature>
<evidence type="ECO:0000313" key="2">
    <source>
        <dbReference type="EMBL" id="MDJ1184083.1"/>
    </source>
</evidence>
<evidence type="ECO:0000313" key="3">
    <source>
        <dbReference type="Proteomes" id="UP001232992"/>
    </source>
</evidence>
<reference evidence="2 3" key="1">
    <citation type="submission" date="2023-01" db="EMBL/GenBank/DDBJ databases">
        <title>Novel diversity within Roseofilum (Cyanobacteria; Desertifilaceae) from marine benthic mats with descriptions of four novel species.</title>
        <authorList>
            <person name="Wang Y."/>
            <person name="Berthold D.E."/>
            <person name="Hu J."/>
            <person name="Lefler F.W."/>
            <person name="Laughinghouse H.D. IV."/>
        </authorList>
    </citation>
    <scope>NUCLEOTIDE SEQUENCE [LARGE SCALE GENOMIC DNA]</scope>
    <source>
        <strain evidence="2 3">BLCC-M143</strain>
    </source>
</reference>
<keyword evidence="1" id="KW-0472">Membrane</keyword>
<sequence>MADISPNSPTSESDPEFERQLLRYHQLLVCGRWVTAGVWWLVVGLPSLWNLRSPMLLLLDHFTWSGLYYGLYFRPLSAIGISSSIGLIAAILVWHSRNILFGWPPSYQKFLESKVYRIRQQGKSHPLWSWIAHCPNE</sequence>
<feature type="transmembrane region" description="Helical" evidence="1">
    <location>
        <begin position="27"/>
        <end position="49"/>
    </location>
</feature>
<comment type="caution">
    <text evidence="2">The sequence shown here is derived from an EMBL/GenBank/DDBJ whole genome shotgun (WGS) entry which is preliminary data.</text>
</comment>
<dbReference type="EMBL" id="JAQOSQ010000012">
    <property type="protein sequence ID" value="MDJ1184083.1"/>
    <property type="molecule type" value="Genomic_DNA"/>
</dbReference>
<proteinExistence type="predicted"/>
<name>A0ABT7BY08_9CYAN</name>
<keyword evidence="1" id="KW-1133">Transmembrane helix</keyword>